<evidence type="ECO:0000256" key="3">
    <source>
        <dbReference type="PROSITE-ProRule" id="PRU00023"/>
    </source>
</evidence>
<dbReference type="InterPro" id="IPR002110">
    <property type="entry name" value="Ankyrin_rpt"/>
</dbReference>
<protein>
    <submittedName>
        <fullName evidence="5">Ankyrin repeat-containing domain protein</fullName>
    </submittedName>
</protein>
<dbReference type="Gene3D" id="1.25.40.20">
    <property type="entry name" value="Ankyrin repeat-containing domain"/>
    <property type="match status" value="3"/>
</dbReference>
<feature type="region of interest" description="Disordered" evidence="4">
    <location>
        <begin position="47"/>
        <end position="80"/>
    </location>
</feature>
<feature type="compositionally biased region" description="Polar residues" evidence="4">
    <location>
        <begin position="53"/>
        <end position="63"/>
    </location>
</feature>
<dbReference type="Pfam" id="PF00023">
    <property type="entry name" value="Ank"/>
    <property type="match status" value="1"/>
</dbReference>
<reference evidence="5" key="1">
    <citation type="submission" date="2023-06" db="EMBL/GenBank/DDBJ databases">
        <title>Genome-scale phylogeny and comparative genomics of the fungal order Sordariales.</title>
        <authorList>
            <consortium name="Lawrence Berkeley National Laboratory"/>
            <person name="Hensen N."/>
            <person name="Bonometti L."/>
            <person name="Westerberg I."/>
            <person name="Brannstrom I.O."/>
            <person name="Guillou S."/>
            <person name="Cros-Aarteil S."/>
            <person name="Calhoun S."/>
            <person name="Haridas S."/>
            <person name="Kuo A."/>
            <person name="Mondo S."/>
            <person name="Pangilinan J."/>
            <person name="Riley R."/>
            <person name="LaButti K."/>
            <person name="Andreopoulos B."/>
            <person name="Lipzen A."/>
            <person name="Chen C."/>
            <person name="Yanf M."/>
            <person name="Daum C."/>
            <person name="Ng V."/>
            <person name="Clum A."/>
            <person name="Steindorff A."/>
            <person name="Ohm R."/>
            <person name="Martin F."/>
            <person name="Silar P."/>
            <person name="Natvig D."/>
            <person name="Lalanne C."/>
            <person name="Gautier V."/>
            <person name="Ament-velasquez S.L."/>
            <person name="Kruys A."/>
            <person name="Hutchinson M.I."/>
            <person name="Powell A.J."/>
            <person name="Barry K."/>
            <person name="Miller A.N."/>
            <person name="Grigoriev I.V."/>
            <person name="Debuchy R."/>
            <person name="Gladieux P."/>
            <person name="Thoren M.H."/>
            <person name="Johannesson H."/>
        </authorList>
    </citation>
    <scope>NUCLEOTIDE SEQUENCE</scope>
    <source>
        <strain evidence="5">SMH2392-1A</strain>
    </source>
</reference>
<organism evidence="5 6">
    <name type="scientific">Lasiosphaeria miniovina</name>
    <dbReference type="NCBI Taxonomy" id="1954250"/>
    <lineage>
        <taxon>Eukaryota</taxon>
        <taxon>Fungi</taxon>
        <taxon>Dikarya</taxon>
        <taxon>Ascomycota</taxon>
        <taxon>Pezizomycotina</taxon>
        <taxon>Sordariomycetes</taxon>
        <taxon>Sordariomycetidae</taxon>
        <taxon>Sordariales</taxon>
        <taxon>Lasiosphaeriaceae</taxon>
        <taxon>Lasiosphaeria</taxon>
    </lineage>
</organism>
<dbReference type="Proteomes" id="UP001172101">
    <property type="component" value="Unassembled WGS sequence"/>
</dbReference>
<dbReference type="SUPFAM" id="SSF48403">
    <property type="entry name" value="Ankyrin repeat"/>
    <property type="match status" value="1"/>
</dbReference>
<evidence type="ECO:0000256" key="1">
    <source>
        <dbReference type="ARBA" id="ARBA00022737"/>
    </source>
</evidence>
<dbReference type="PROSITE" id="PS50297">
    <property type="entry name" value="ANK_REP_REGION"/>
    <property type="match status" value="2"/>
</dbReference>
<keyword evidence="2 3" id="KW-0040">ANK repeat</keyword>
<name>A0AA40AU28_9PEZI</name>
<evidence type="ECO:0000313" key="6">
    <source>
        <dbReference type="Proteomes" id="UP001172101"/>
    </source>
</evidence>
<dbReference type="PANTHER" id="PTHR24189">
    <property type="entry name" value="MYOTROPHIN"/>
    <property type="match status" value="1"/>
</dbReference>
<dbReference type="Pfam" id="PF12796">
    <property type="entry name" value="Ank_2"/>
    <property type="match status" value="1"/>
</dbReference>
<feature type="repeat" description="ANK" evidence="3">
    <location>
        <begin position="350"/>
        <end position="382"/>
    </location>
</feature>
<proteinExistence type="predicted"/>
<dbReference type="PANTHER" id="PTHR24189:SF50">
    <property type="entry name" value="ANKYRIN REPEAT AND SOCS BOX PROTEIN 2"/>
    <property type="match status" value="1"/>
</dbReference>
<sequence length="625" mass="67960">MTVKSQIQAVDGQIRESDQSVKSLMQSVDSKIDCVSDRVGALSVALAQKDTADPTSSPAQSSNDTDRTTRAGRAEEMNLREADRLLVEARRSMMLGPISPNRLGPSCSSTCRCRCHSRRRNLNPTPEWVKSALGNIDIHQSSGGAFPFSNHGCDNRDCLRQSSQTVGLGVRYRFPSWVASREFQFKVDFGTQDRQHGPSVSIRVPVIVLSDHELWSAVRTGDVKTIADHLKQGTWSIHSVDENGASLLFVALLSRQLQLAMQLIHWGAVLDSKSTCLARDILRYQYDLDKGGKLSNLAILQNIASAGQDDDGDDDEQMVIHETHLAAKGLFDMGPELENDPESINSRDSNGKAPLHWACNGGNAGVVKLLVREGADVNVADFSGQTPLMTAASHGAVPCARALLFEEGGRRRRTCCQVDRLDTQGRTALHYAAASSFAGGGAHAVMRLLLDCGADPRRCNLGGETALHELASSYTAALPSTELLRRVEILLNAGADLEAADKWAYTPALQAATEDNHTALGVFLGLGARADVVDMDKMGMLHFAALFGGTDTIQQLRDAELVGVDVEAPNYQGDTPSALFIWRRRARLWGCETWVRVPTTGDAELFAALLYEVQKRNGDQWVGRG</sequence>
<gene>
    <name evidence="5" type="ORF">B0T26DRAFT_196271</name>
</gene>
<feature type="repeat" description="ANK" evidence="3">
    <location>
        <begin position="462"/>
        <end position="502"/>
    </location>
</feature>
<dbReference type="InterPro" id="IPR050745">
    <property type="entry name" value="Multifunctional_regulatory"/>
</dbReference>
<dbReference type="RefSeq" id="XP_060297858.1">
    <property type="nucleotide sequence ID" value="XM_060433715.1"/>
</dbReference>
<dbReference type="EMBL" id="JAUIRO010000003">
    <property type="protein sequence ID" value="KAK0721934.1"/>
    <property type="molecule type" value="Genomic_DNA"/>
</dbReference>
<dbReference type="SMART" id="SM00248">
    <property type="entry name" value="ANK"/>
    <property type="match status" value="6"/>
</dbReference>
<feature type="compositionally biased region" description="Basic and acidic residues" evidence="4">
    <location>
        <begin position="64"/>
        <end position="80"/>
    </location>
</feature>
<keyword evidence="1" id="KW-0677">Repeat</keyword>
<evidence type="ECO:0000313" key="5">
    <source>
        <dbReference type="EMBL" id="KAK0721934.1"/>
    </source>
</evidence>
<keyword evidence="6" id="KW-1185">Reference proteome</keyword>
<accession>A0AA40AU28</accession>
<evidence type="ECO:0000256" key="4">
    <source>
        <dbReference type="SAM" id="MobiDB-lite"/>
    </source>
</evidence>
<dbReference type="PROSITE" id="PS50088">
    <property type="entry name" value="ANK_REPEAT"/>
    <property type="match status" value="3"/>
</dbReference>
<evidence type="ECO:0000256" key="2">
    <source>
        <dbReference type="ARBA" id="ARBA00023043"/>
    </source>
</evidence>
<dbReference type="GeneID" id="85316985"/>
<dbReference type="AlphaFoldDB" id="A0AA40AU28"/>
<comment type="caution">
    <text evidence="5">The sequence shown here is derived from an EMBL/GenBank/DDBJ whole genome shotgun (WGS) entry which is preliminary data.</text>
</comment>
<feature type="repeat" description="ANK" evidence="3">
    <location>
        <begin position="424"/>
        <end position="461"/>
    </location>
</feature>
<dbReference type="InterPro" id="IPR036770">
    <property type="entry name" value="Ankyrin_rpt-contain_sf"/>
</dbReference>